<keyword evidence="1" id="KW-0479">Metal-binding</keyword>
<feature type="signal peptide" evidence="4">
    <location>
        <begin position="1"/>
        <end position="18"/>
    </location>
</feature>
<evidence type="ECO:0000313" key="6">
    <source>
        <dbReference type="EMBL" id="EMD92794.1"/>
    </source>
</evidence>
<dbReference type="eggNOG" id="ENOG502S40X">
    <property type="taxonomic scope" value="Eukaryota"/>
</dbReference>
<dbReference type="STRING" id="701091.M2U2Q4"/>
<evidence type="ECO:0000259" key="5">
    <source>
        <dbReference type="Pfam" id="PF00127"/>
    </source>
</evidence>
<dbReference type="PANTHER" id="PTHR34883">
    <property type="entry name" value="SERINE-RICH PROTEIN, PUTATIVE-RELATED-RELATED"/>
    <property type="match status" value="1"/>
</dbReference>
<reference evidence="7" key="2">
    <citation type="journal article" date="2013" name="PLoS Genet.">
        <title>Comparative genome structure, secondary metabolite, and effector coding capacity across Cochliobolus pathogens.</title>
        <authorList>
            <person name="Condon B.J."/>
            <person name="Leng Y."/>
            <person name="Wu D."/>
            <person name="Bushley K.E."/>
            <person name="Ohm R.A."/>
            <person name="Otillar R."/>
            <person name="Martin J."/>
            <person name="Schackwitz W."/>
            <person name="Grimwood J."/>
            <person name="MohdZainudin N."/>
            <person name="Xue C."/>
            <person name="Wang R."/>
            <person name="Manning V.A."/>
            <person name="Dhillon B."/>
            <person name="Tu Z.J."/>
            <person name="Steffenson B.J."/>
            <person name="Salamov A."/>
            <person name="Sun H."/>
            <person name="Lowry S."/>
            <person name="LaButti K."/>
            <person name="Han J."/>
            <person name="Copeland A."/>
            <person name="Lindquist E."/>
            <person name="Barry K."/>
            <person name="Schmutz J."/>
            <person name="Baker S.E."/>
            <person name="Ciuffetti L.M."/>
            <person name="Grigoriev I.V."/>
            <person name="Zhong S."/>
            <person name="Turgeon B.G."/>
        </authorList>
    </citation>
    <scope>NUCLEOTIDE SEQUENCE [LARGE SCALE GENOMIC DNA]</scope>
    <source>
        <strain evidence="7">C5 / ATCC 48332 / race O</strain>
    </source>
</reference>
<feature type="compositionally biased region" description="Low complexity" evidence="3">
    <location>
        <begin position="163"/>
        <end position="191"/>
    </location>
</feature>
<reference evidence="6 7" key="1">
    <citation type="journal article" date="2012" name="PLoS Pathog.">
        <title>Diverse lifestyles and strategies of plant pathogenesis encoded in the genomes of eighteen Dothideomycetes fungi.</title>
        <authorList>
            <person name="Ohm R.A."/>
            <person name="Feau N."/>
            <person name="Henrissat B."/>
            <person name="Schoch C.L."/>
            <person name="Horwitz B.A."/>
            <person name="Barry K.W."/>
            <person name="Condon B.J."/>
            <person name="Copeland A.C."/>
            <person name="Dhillon B."/>
            <person name="Glaser F."/>
            <person name="Hesse C.N."/>
            <person name="Kosti I."/>
            <person name="LaButti K."/>
            <person name="Lindquist E.A."/>
            <person name="Lucas S."/>
            <person name="Salamov A.A."/>
            <person name="Bradshaw R.E."/>
            <person name="Ciuffetti L."/>
            <person name="Hamelin R.C."/>
            <person name="Kema G.H.J."/>
            <person name="Lawrence C."/>
            <person name="Scott J.A."/>
            <person name="Spatafora J.W."/>
            <person name="Turgeon B.G."/>
            <person name="de Wit P.J.G.M."/>
            <person name="Zhong S."/>
            <person name="Goodwin S.B."/>
            <person name="Grigoriev I.V."/>
        </authorList>
    </citation>
    <scope>NUCLEOTIDE SEQUENCE [LARGE SCALE GENOMIC DNA]</scope>
    <source>
        <strain evidence="7">C5 / ATCC 48332 / race O</strain>
    </source>
</reference>
<dbReference type="HOGENOM" id="CLU_053381_4_2_1"/>
<dbReference type="Gene3D" id="2.60.40.420">
    <property type="entry name" value="Cupredoxins - blue copper proteins"/>
    <property type="match status" value="1"/>
</dbReference>
<dbReference type="Pfam" id="PF00127">
    <property type="entry name" value="Copper-bind"/>
    <property type="match status" value="1"/>
</dbReference>
<dbReference type="OrthoDB" id="2331100at2759"/>
<evidence type="ECO:0000256" key="3">
    <source>
        <dbReference type="SAM" id="MobiDB-lite"/>
    </source>
</evidence>
<dbReference type="PANTHER" id="PTHR34883:SF17">
    <property type="entry name" value="CUPREDOXIN"/>
    <property type="match status" value="1"/>
</dbReference>
<evidence type="ECO:0000256" key="4">
    <source>
        <dbReference type="SAM" id="SignalP"/>
    </source>
</evidence>
<dbReference type="SUPFAM" id="SSF49503">
    <property type="entry name" value="Cupredoxins"/>
    <property type="match status" value="1"/>
</dbReference>
<evidence type="ECO:0000256" key="2">
    <source>
        <dbReference type="ARBA" id="ARBA00023008"/>
    </source>
</evidence>
<dbReference type="InterPro" id="IPR008972">
    <property type="entry name" value="Cupredoxin"/>
</dbReference>
<dbReference type="InterPro" id="IPR000923">
    <property type="entry name" value="BlueCu_1"/>
</dbReference>
<feature type="region of interest" description="Disordered" evidence="3">
    <location>
        <begin position="142"/>
        <end position="191"/>
    </location>
</feature>
<evidence type="ECO:0000256" key="1">
    <source>
        <dbReference type="ARBA" id="ARBA00022723"/>
    </source>
</evidence>
<dbReference type="OMA" id="SEDPIWY"/>
<sequence>MHFSAIFTASAMAGAALAAEHTVAVSDKAGDLVFKPDSIMAAEGDTVTFKFWPKNHSVAQATFANPCQPMSNGFWSGFMPTSDTEKVAATTFTYEVTNASAPIWFYCSQGMHCQNGMVGVINPPQSGDKTIEAFKTAAKAATDNVSPSSTAGTGGKLTESDNSTSTETSGSSSSSSASSSSSSASPPQSTGAASHVAGSALFAGLAGAFTFFML</sequence>
<dbReference type="GO" id="GO:0009055">
    <property type="term" value="F:electron transfer activity"/>
    <property type="evidence" value="ECO:0007669"/>
    <property type="project" value="InterPro"/>
</dbReference>
<proteinExistence type="predicted"/>
<dbReference type="AlphaFoldDB" id="M2U2Q4"/>
<evidence type="ECO:0000313" key="7">
    <source>
        <dbReference type="Proteomes" id="UP000016936"/>
    </source>
</evidence>
<dbReference type="InterPro" id="IPR052953">
    <property type="entry name" value="Ser-rich/MCO-related"/>
</dbReference>
<organism evidence="6 7">
    <name type="scientific">Cochliobolus heterostrophus (strain C5 / ATCC 48332 / race O)</name>
    <name type="common">Southern corn leaf blight fungus</name>
    <name type="synonym">Bipolaris maydis</name>
    <dbReference type="NCBI Taxonomy" id="701091"/>
    <lineage>
        <taxon>Eukaryota</taxon>
        <taxon>Fungi</taxon>
        <taxon>Dikarya</taxon>
        <taxon>Ascomycota</taxon>
        <taxon>Pezizomycotina</taxon>
        <taxon>Dothideomycetes</taxon>
        <taxon>Pleosporomycetidae</taxon>
        <taxon>Pleosporales</taxon>
        <taxon>Pleosporineae</taxon>
        <taxon>Pleosporaceae</taxon>
        <taxon>Bipolaris</taxon>
    </lineage>
</organism>
<protein>
    <recommendedName>
        <fullName evidence="5">Blue (type 1) copper domain-containing protein</fullName>
    </recommendedName>
</protein>
<keyword evidence="7" id="KW-1185">Reference proteome</keyword>
<accession>M2U2Q4</accession>
<feature type="chain" id="PRO_5004027241" description="Blue (type 1) copper domain-containing protein" evidence="4">
    <location>
        <begin position="19"/>
        <end position="214"/>
    </location>
</feature>
<keyword evidence="2" id="KW-0186">Copper</keyword>
<feature type="domain" description="Blue (type 1) copper" evidence="5">
    <location>
        <begin position="23"/>
        <end position="121"/>
    </location>
</feature>
<dbReference type="EMBL" id="KB445574">
    <property type="protein sequence ID" value="EMD92794.1"/>
    <property type="molecule type" value="Genomic_DNA"/>
</dbReference>
<name>M2U2Q4_COCH5</name>
<keyword evidence="4" id="KW-0732">Signal</keyword>
<dbReference type="GO" id="GO:0005507">
    <property type="term" value="F:copper ion binding"/>
    <property type="evidence" value="ECO:0007669"/>
    <property type="project" value="InterPro"/>
</dbReference>
<dbReference type="Proteomes" id="UP000016936">
    <property type="component" value="Unassembled WGS sequence"/>
</dbReference>
<dbReference type="CDD" id="cd00920">
    <property type="entry name" value="Cupredoxin"/>
    <property type="match status" value="1"/>
</dbReference>
<gene>
    <name evidence="6" type="ORF">COCHEDRAFT_16026</name>
</gene>